<dbReference type="SFLD" id="SFLDS00029">
    <property type="entry name" value="Radical_SAM"/>
    <property type="match status" value="1"/>
</dbReference>
<keyword evidence="4" id="KW-0963">Cytoplasm</keyword>
<dbReference type="Gene3D" id="1.10.150.530">
    <property type="match status" value="1"/>
</dbReference>
<dbReference type="SUPFAM" id="SSF102114">
    <property type="entry name" value="Radical SAM enzymes"/>
    <property type="match status" value="1"/>
</dbReference>
<dbReference type="GO" id="GO:0046872">
    <property type="term" value="F:metal ion binding"/>
    <property type="evidence" value="ECO:0007669"/>
    <property type="project" value="UniProtKB-KW"/>
</dbReference>
<evidence type="ECO:0000256" key="4">
    <source>
        <dbReference type="ARBA" id="ARBA00022490"/>
    </source>
</evidence>
<protein>
    <recommendedName>
        <fullName evidence="14">Radical SAM core domain-containing protein</fullName>
    </recommendedName>
</protein>
<dbReference type="InterPro" id="IPR048641">
    <property type="entry name" value="RlmN_N"/>
</dbReference>
<dbReference type="InterPro" id="IPR004383">
    <property type="entry name" value="rRNA_lsu_MTrfase_RlmN/Cfr"/>
</dbReference>
<dbReference type="GO" id="GO:0051539">
    <property type="term" value="F:4 iron, 4 sulfur cluster binding"/>
    <property type="evidence" value="ECO:0007669"/>
    <property type="project" value="UniProtKB-KW"/>
</dbReference>
<proteinExistence type="inferred from homology"/>
<dbReference type="Pfam" id="PF04055">
    <property type="entry name" value="Radical_SAM"/>
    <property type="match status" value="1"/>
</dbReference>
<evidence type="ECO:0000256" key="2">
    <source>
        <dbReference type="ARBA" id="ARBA00004496"/>
    </source>
</evidence>
<comment type="subcellular location">
    <subcellularLocation>
        <location evidence="2">Cytoplasm</location>
    </subcellularLocation>
</comment>
<dbReference type="Proteomes" id="UP000218209">
    <property type="component" value="Unassembled WGS sequence"/>
</dbReference>
<evidence type="ECO:0000256" key="3">
    <source>
        <dbReference type="ARBA" id="ARBA00022485"/>
    </source>
</evidence>
<gene>
    <name evidence="15" type="ORF">BU14_0172s0030</name>
</gene>
<dbReference type="PANTHER" id="PTHR30544">
    <property type="entry name" value="23S RRNA METHYLTRANSFERASE"/>
    <property type="match status" value="1"/>
</dbReference>
<dbReference type="HAMAP" id="MF_01849">
    <property type="entry name" value="RNA_methyltr_RlmN"/>
    <property type="match status" value="1"/>
</dbReference>
<evidence type="ECO:0000256" key="5">
    <source>
        <dbReference type="ARBA" id="ARBA00022552"/>
    </source>
</evidence>
<dbReference type="GO" id="GO:0008173">
    <property type="term" value="F:RNA methyltransferase activity"/>
    <property type="evidence" value="ECO:0007669"/>
    <property type="project" value="InterPro"/>
</dbReference>
<feature type="region of interest" description="Disordered" evidence="13">
    <location>
        <begin position="368"/>
        <end position="405"/>
    </location>
</feature>
<evidence type="ECO:0000256" key="6">
    <source>
        <dbReference type="ARBA" id="ARBA00022603"/>
    </source>
</evidence>
<evidence type="ECO:0000256" key="12">
    <source>
        <dbReference type="ARBA" id="ARBA00023014"/>
    </source>
</evidence>
<dbReference type="NCBIfam" id="TIGR00048">
    <property type="entry name" value="rRNA_mod_RlmN"/>
    <property type="match status" value="1"/>
</dbReference>
<organism evidence="15 16">
    <name type="scientific">Porphyra umbilicalis</name>
    <name type="common">Purple laver</name>
    <name type="synonym">Red alga</name>
    <dbReference type="NCBI Taxonomy" id="2786"/>
    <lineage>
        <taxon>Eukaryota</taxon>
        <taxon>Rhodophyta</taxon>
        <taxon>Bangiophyceae</taxon>
        <taxon>Bangiales</taxon>
        <taxon>Bangiaceae</taxon>
        <taxon>Porphyra</taxon>
    </lineage>
</organism>
<dbReference type="CDD" id="cd01335">
    <property type="entry name" value="Radical_SAM"/>
    <property type="match status" value="1"/>
</dbReference>
<dbReference type="InterPro" id="IPR007197">
    <property type="entry name" value="rSAM"/>
</dbReference>
<evidence type="ECO:0000256" key="13">
    <source>
        <dbReference type="SAM" id="MobiDB-lite"/>
    </source>
</evidence>
<evidence type="ECO:0000256" key="11">
    <source>
        <dbReference type="ARBA" id="ARBA00023004"/>
    </source>
</evidence>
<comment type="cofactor">
    <cofactor evidence="1">
        <name>[4Fe-4S] cluster</name>
        <dbReference type="ChEBI" id="CHEBI:49883"/>
    </cofactor>
</comment>
<sequence length="405" mass="44337">MTLPQMEEWVVSIGQPRFRARQLWKWLYKTDKWASSFEEMTDLSKAFRAALADEAVVDALAINRVHQAADGTRKITFRLPGDEPGASAGIIESVLIPAPGRTTLCVSSQLGCALNCQFCLTAKMGLRRHLTVGEIVDQVVQTRRHFEAEAHISNVVFMGMGEPLHNIHAVLPAVDTLLHGDGLNMSHNKVTVSTSGLVPEIRRFARESKANLAVSLNASTDEVRSWIMPINRKYPLSSLMGVLREEFPRGNAGRTQAKVFFEYVMLRGVNDSLDDARRILRLTAGVPCKINLIHFNVHAGSEFTPSDRATMLAFQDFLVRKGMTVTIRESRGDDEMAACGQLGQPGDRPSPPRMRVPTAFEHAVDGEAVRAASSARRRPGPPTVRVGDTAAVSDQEGAVAAASTT</sequence>
<dbReference type="InterPro" id="IPR058240">
    <property type="entry name" value="rSAM_sf"/>
</dbReference>
<evidence type="ECO:0000256" key="10">
    <source>
        <dbReference type="ARBA" id="ARBA00022723"/>
    </source>
</evidence>
<feature type="domain" description="Radical SAM core" evidence="14">
    <location>
        <begin position="98"/>
        <end position="334"/>
    </location>
</feature>
<keyword evidence="10" id="KW-0479">Metal-binding</keyword>
<name>A0A1X6P7L5_PORUM</name>
<evidence type="ECO:0000313" key="15">
    <source>
        <dbReference type="EMBL" id="OSX76848.1"/>
    </source>
</evidence>
<evidence type="ECO:0000256" key="8">
    <source>
        <dbReference type="ARBA" id="ARBA00022691"/>
    </source>
</evidence>
<dbReference type="GO" id="GO:0030488">
    <property type="term" value="P:tRNA methylation"/>
    <property type="evidence" value="ECO:0007669"/>
    <property type="project" value="InterPro"/>
</dbReference>
<keyword evidence="12" id="KW-0411">Iron-sulfur</keyword>
<dbReference type="OrthoDB" id="538249at2759"/>
<dbReference type="InterPro" id="IPR027492">
    <property type="entry name" value="RNA_MTrfase_RlmN"/>
</dbReference>
<dbReference type="SFLD" id="SFLDF00275">
    <property type="entry name" value="adenosine_C2_methyltransferase"/>
    <property type="match status" value="1"/>
</dbReference>
<keyword evidence="16" id="KW-1185">Reference proteome</keyword>
<evidence type="ECO:0000256" key="9">
    <source>
        <dbReference type="ARBA" id="ARBA00022694"/>
    </source>
</evidence>
<dbReference type="PANTHER" id="PTHR30544:SF9">
    <property type="entry name" value="RADICAL SAM SUPERFAMILY PROTEIN"/>
    <property type="match status" value="1"/>
</dbReference>
<dbReference type="SFLD" id="SFLDG01062">
    <property type="entry name" value="methyltransferase_(Class_A)"/>
    <property type="match status" value="1"/>
</dbReference>
<dbReference type="InterPro" id="IPR013785">
    <property type="entry name" value="Aldolase_TIM"/>
</dbReference>
<evidence type="ECO:0000313" key="16">
    <source>
        <dbReference type="Proteomes" id="UP000218209"/>
    </source>
</evidence>
<keyword evidence="9" id="KW-0819">tRNA processing</keyword>
<dbReference type="Gene3D" id="3.20.20.70">
    <property type="entry name" value="Aldolase class I"/>
    <property type="match status" value="1"/>
</dbReference>
<keyword evidence="8" id="KW-0949">S-adenosyl-L-methionine</keyword>
<dbReference type="FunFam" id="3.20.20.70:FF:000161">
    <property type="entry name" value="Dual-specificity RNA methyltransferase RlmN"/>
    <property type="match status" value="1"/>
</dbReference>
<dbReference type="GO" id="GO:0070475">
    <property type="term" value="P:rRNA base methylation"/>
    <property type="evidence" value="ECO:0007669"/>
    <property type="project" value="InterPro"/>
</dbReference>
<dbReference type="Pfam" id="PF21016">
    <property type="entry name" value="RlmN_N"/>
    <property type="match status" value="1"/>
</dbReference>
<keyword evidence="7" id="KW-0808">Transferase</keyword>
<evidence type="ECO:0000256" key="1">
    <source>
        <dbReference type="ARBA" id="ARBA00001966"/>
    </source>
</evidence>
<keyword evidence="3" id="KW-0004">4Fe-4S</keyword>
<evidence type="ECO:0000259" key="14">
    <source>
        <dbReference type="PROSITE" id="PS51918"/>
    </source>
</evidence>
<dbReference type="GO" id="GO:0005737">
    <property type="term" value="C:cytoplasm"/>
    <property type="evidence" value="ECO:0007669"/>
    <property type="project" value="UniProtKB-SubCell"/>
</dbReference>
<accession>A0A1X6P7L5</accession>
<dbReference type="InterPro" id="IPR040072">
    <property type="entry name" value="Methyltransferase_A"/>
</dbReference>
<dbReference type="AlphaFoldDB" id="A0A1X6P7L5"/>
<evidence type="ECO:0000256" key="7">
    <source>
        <dbReference type="ARBA" id="ARBA00022679"/>
    </source>
</evidence>
<reference evidence="15 16" key="1">
    <citation type="submission" date="2017-03" db="EMBL/GenBank/DDBJ databases">
        <title>WGS assembly of Porphyra umbilicalis.</title>
        <authorList>
            <person name="Brawley S.H."/>
            <person name="Blouin N.A."/>
            <person name="Ficko-Blean E."/>
            <person name="Wheeler G.L."/>
            <person name="Lohr M."/>
            <person name="Goodson H.V."/>
            <person name="Jenkins J.W."/>
            <person name="Blaby-Haas C.E."/>
            <person name="Helliwell K.E."/>
            <person name="Chan C."/>
            <person name="Marriage T."/>
            <person name="Bhattacharya D."/>
            <person name="Klein A.S."/>
            <person name="Badis Y."/>
            <person name="Brodie J."/>
            <person name="Cao Y."/>
            <person name="Collen J."/>
            <person name="Dittami S.M."/>
            <person name="Gachon C.M."/>
            <person name="Green B.R."/>
            <person name="Karpowicz S."/>
            <person name="Kim J.W."/>
            <person name="Kudahl U."/>
            <person name="Lin S."/>
            <person name="Michel G."/>
            <person name="Mittag M."/>
            <person name="Olson B.J."/>
            <person name="Pangilinan J."/>
            <person name="Peng Y."/>
            <person name="Qiu H."/>
            <person name="Shu S."/>
            <person name="Singer J.T."/>
            <person name="Smith A.G."/>
            <person name="Sprecher B.N."/>
            <person name="Wagner V."/>
            <person name="Wang W."/>
            <person name="Wang Z.-Y."/>
            <person name="Yan J."/>
            <person name="Yarish C."/>
            <person name="Zoeuner-Riek S."/>
            <person name="Zhuang Y."/>
            <person name="Zou Y."/>
            <person name="Lindquist E.A."/>
            <person name="Grimwood J."/>
            <person name="Barry K."/>
            <person name="Rokhsar D.S."/>
            <person name="Schmutz J."/>
            <person name="Stiller J.W."/>
            <person name="Grossman A.R."/>
            <person name="Prochnik S.E."/>
        </authorList>
    </citation>
    <scope>NUCLEOTIDE SEQUENCE [LARGE SCALE GENOMIC DNA]</scope>
    <source>
        <strain evidence="15">4086291</strain>
    </source>
</reference>
<dbReference type="PIRSF" id="PIRSF006004">
    <property type="entry name" value="CHP00048"/>
    <property type="match status" value="1"/>
</dbReference>
<dbReference type="EMBL" id="KV918854">
    <property type="protein sequence ID" value="OSX76848.1"/>
    <property type="molecule type" value="Genomic_DNA"/>
</dbReference>
<keyword evidence="5" id="KW-0698">rRNA processing</keyword>
<dbReference type="PROSITE" id="PS51918">
    <property type="entry name" value="RADICAL_SAM"/>
    <property type="match status" value="1"/>
</dbReference>
<keyword evidence="6" id="KW-0489">Methyltransferase</keyword>
<keyword evidence="11" id="KW-0408">Iron</keyword>